<dbReference type="PANTHER" id="PTHR43060:SF3">
    <property type="entry name" value="2-HYDROXY-3-OXOPROPIONATE REDUCTASE"/>
    <property type="match status" value="1"/>
</dbReference>
<evidence type="ECO:0000313" key="7">
    <source>
        <dbReference type="Proteomes" id="UP001174909"/>
    </source>
</evidence>
<comment type="caution">
    <text evidence="6">The sequence shown here is derived from an EMBL/GenBank/DDBJ whole genome shotgun (WGS) entry which is preliminary data.</text>
</comment>
<feature type="domain" description="6-phosphogluconate dehydrogenase NADP-binding" evidence="4">
    <location>
        <begin position="4"/>
        <end position="163"/>
    </location>
</feature>
<dbReference type="InterPro" id="IPR002204">
    <property type="entry name" value="3-OH-isobutyrate_DH-rel_CS"/>
</dbReference>
<dbReference type="PROSITE" id="PS00895">
    <property type="entry name" value="3_HYDROXYISOBUT_DH"/>
    <property type="match status" value="1"/>
</dbReference>
<evidence type="ECO:0000256" key="3">
    <source>
        <dbReference type="PIRSR" id="PIRSR000103-1"/>
    </source>
</evidence>
<dbReference type="SUPFAM" id="SSF51735">
    <property type="entry name" value="NAD(P)-binding Rossmann-fold domains"/>
    <property type="match status" value="1"/>
</dbReference>
<dbReference type="InterPro" id="IPR008927">
    <property type="entry name" value="6-PGluconate_DH-like_C_sf"/>
</dbReference>
<dbReference type="Gene3D" id="1.10.1040.10">
    <property type="entry name" value="N-(1-d-carboxylethyl)-l-norvaline Dehydrogenase, domain 2"/>
    <property type="match status" value="1"/>
</dbReference>
<dbReference type="GO" id="GO:0008679">
    <property type="term" value="F:2-hydroxy-3-oxopropionate reductase activity"/>
    <property type="evidence" value="ECO:0007669"/>
    <property type="project" value="InterPro"/>
</dbReference>
<evidence type="ECO:0000313" key="6">
    <source>
        <dbReference type="EMBL" id="CAI8007977.1"/>
    </source>
</evidence>
<dbReference type="GO" id="GO:0050661">
    <property type="term" value="F:NADP binding"/>
    <property type="evidence" value="ECO:0007669"/>
    <property type="project" value="InterPro"/>
</dbReference>
<dbReference type="NCBIfam" id="NF008592">
    <property type="entry name" value="PRK11559.1"/>
    <property type="match status" value="1"/>
</dbReference>
<dbReference type="InterPro" id="IPR036291">
    <property type="entry name" value="NAD(P)-bd_dom_sf"/>
</dbReference>
<keyword evidence="7" id="KW-1185">Reference proteome</keyword>
<dbReference type="Pfam" id="PF14833">
    <property type="entry name" value="NAD_binding_11"/>
    <property type="match status" value="1"/>
</dbReference>
<keyword evidence="2" id="KW-0520">NAD</keyword>
<feature type="active site" evidence="3">
    <location>
        <position position="172"/>
    </location>
</feature>
<dbReference type="PANTHER" id="PTHR43060">
    <property type="entry name" value="3-HYDROXYISOBUTYRATE DEHYDROGENASE-LIKE 1, MITOCHONDRIAL-RELATED"/>
    <property type="match status" value="1"/>
</dbReference>
<name>A0AA35WC90_GEOBA</name>
<sequence length="298" mass="30729">MAEKIGFVGLGIMGKPMARNLLKAGYDVTVYDIVGEAVEEVVGDGATPASSSQEVAAATDKIITMLPDSADSEKVILGPDGVLEGASAGKTVIDMSSIAPLVSQRIAAECAKKGVEMLDAPVSGGEPGAINATLAIMVGGKQEIFDQNFDLLKVMGGNVVLTGDIGAGGVTKLANQIIVAANIEALAEALVLATKAGVDPERVFNAIRGGLAGSNVMEAKAPMMLSRNFRAGFRVRLHQKDLRNVLQTGQELNVPLPVTALLQQMLGALVNEGEQESDHSALLKFVEGLAGIEVKAGG</sequence>
<dbReference type="GO" id="GO:0051287">
    <property type="term" value="F:NAD binding"/>
    <property type="evidence" value="ECO:0007669"/>
    <property type="project" value="InterPro"/>
</dbReference>
<dbReference type="InterPro" id="IPR029154">
    <property type="entry name" value="HIBADH-like_NADP-bd"/>
</dbReference>
<protein>
    <submittedName>
        <fullName evidence="6">2-hydroxy-3-oxopropionate reductase</fullName>
    </submittedName>
</protein>
<dbReference type="InterPro" id="IPR015815">
    <property type="entry name" value="HIBADH-related"/>
</dbReference>
<dbReference type="PIRSF" id="PIRSF000103">
    <property type="entry name" value="HIBADH"/>
    <property type="match status" value="1"/>
</dbReference>
<reference evidence="6" key="1">
    <citation type="submission" date="2023-03" db="EMBL/GenBank/DDBJ databases">
        <authorList>
            <person name="Steffen K."/>
            <person name="Cardenas P."/>
        </authorList>
    </citation>
    <scope>NUCLEOTIDE SEQUENCE</scope>
</reference>
<dbReference type="InterPro" id="IPR006398">
    <property type="entry name" value="Tartro_sem_red"/>
</dbReference>
<dbReference type="Proteomes" id="UP001174909">
    <property type="component" value="Unassembled WGS sequence"/>
</dbReference>
<dbReference type="SUPFAM" id="SSF48179">
    <property type="entry name" value="6-phosphogluconate dehydrogenase C-terminal domain-like"/>
    <property type="match status" value="1"/>
</dbReference>
<dbReference type="InterPro" id="IPR013328">
    <property type="entry name" value="6PGD_dom2"/>
</dbReference>
<feature type="domain" description="3-hydroxyisobutyrate dehydrogenase-like NAD-binding" evidence="5">
    <location>
        <begin position="166"/>
        <end position="285"/>
    </location>
</feature>
<accession>A0AA35WC90</accession>
<dbReference type="GO" id="GO:0046487">
    <property type="term" value="P:glyoxylate metabolic process"/>
    <property type="evidence" value="ECO:0007669"/>
    <property type="project" value="InterPro"/>
</dbReference>
<dbReference type="AlphaFoldDB" id="A0AA35WC90"/>
<dbReference type="NCBIfam" id="TIGR01505">
    <property type="entry name" value="tartro_sem_red"/>
    <property type="match status" value="1"/>
</dbReference>
<evidence type="ECO:0000256" key="1">
    <source>
        <dbReference type="ARBA" id="ARBA00023002"/>
    </source>
</evidence>
<dbReference type="InterPro" id="IPR006115">
    <property type="entry name" value="6PGDH_NADP-bd"/>
</dbReference>
<dbReference type="EMBL" id="CASHTH010000812">
    <property type="protein sequence ID" value="CAI8007977.1"/>
    <property type="molecule type" value="Genomic_DNA"/>
</dbReference>
<evidence type="ECO:0000259" key="5">
    <source>
        <dbReference type="Pfam" id="PF14833"/>
    </source>
</evidence>
<gene>
    <name evidence="6" type="ORF">GBAR_LOCUS5519</name>
</gene>
<evidence type="ECO:0000256" key="2">
    <source>
        <dbReference type="ARBA" id="ARBA00023027"/>
    </source>
</evidence>
<keyword evidence="1" id="KW-0560">Oxidoreductase</keyword>
<proteinExistence type="predicted"/>
<organism evidence="6 7">
    <name type="scientific">Geodia barretti</name>
    <name type="common">Barrett's horny sponge</name>
    <dbReference type="NCBI Taxonomy" id="519541"/>
    <lineage>
        <taxon>Eukaryota</taxon>
        <taxon>Metazoa</taxon>
        <taxon>Porifera</taxon>
        <taxon>Demospongiae</taxon>
        <taxon>Heteroscleromorpha</taxon>
        <taxon>Tetractinellida</taxon>
        <taxon>Astrophorina</taxon>
        <taxon>Geodiidae</taxon>
        <taxon>Geodia</taxon>
    </lineage>
</organism>
<evidence type="ECO:0000259" key="4">
    <source>
        <dbReference type="Pfam" id="PF03446"/>
    </source>
</evidence>
<dbReference type="Gene3D" id="3.40.50.720">
    <property type="entry name" value="NAD(P)-binding Rossmann-like Domain"/>
    <property type="match status" value="1"/>
</dbReference>
<dbReference type="Pfam" id="PF03446">
    <property type="entry name" value="NAD_binding_2"/>
    <property type="match status" value="1"/>
</dbReference>